<dbReference type="HAMAP" id="MF_01930">
    <property type="entry name" value="PurN"/>
    <property type="match status" value="1"/>
</dbReference>
<comment type="caution">
    <text evidence="6">Lacks conserved residue(s) required for the propagation of feature annotation.</text>
</comment>
<dbReference type="PROSITE" id="PS00373">
    <property type="entry name" value="GART"/>
    <property type="match status" value="1"/>
</dbReference>
<evidence type="ECO:0000256" key="3">
    <source>
        <dbReference type="ARBA" id="ARBA00022755"/>
    </source>
</evidence>
<evidence type="ECO:0000256" key="2">
    <source>
        <dbReference type="ARBA" id="ARBA00022679"/>
    </source>
</evidence>
<evidence type="ECO:0000256" key="4">
    <source>
        <dbReference type="ARBA" id="ARBA00038440"/>
    </source>
</evidence>
<dbReference type="InterPro" id="IPR001555">
    <property type="entry name" value="GART_AS"/>
</dbReference>
<dbReference type="GO" id="GO:0004644">
    <property type="term" value="F:phosphoribosylglycinamide formyltransferase activity"/>
    <property type="evidence" value="ECO:0007669"/>
    <property type="project" value="UniProtKB-UniRule"/>
</dbReference>
<dbReference type="SUPFAM" id="SSF53328">
    <property type="entry name" value="Formyltransferase"/>
    <property type="match status" value="1"/>
</dbReference>
<comment type="catalytic activity">
    <reaction evidence="5 6">
        <text>N(1)-(5-phospho-beta-D-ribosyl)glycinamide + (6R)-10-formyltetrahydrofolate = N(2)-formyl-N(1)-(5-phospho-beta-D-ribosyl)glycinamide + (6S)-5,6,7,8-tetrahydrofolate + H(+)</text>
        <dbReference type="Rhea" id="RHEA:15053"/>
        <dbReference type="ChEBI" id="CHEBI:15378"/>
        <dbReference type="ChEBI" id="CHEBI:57453"/>
        <dbReference type="ChEBI" id="CHEBI:143788"/>
        <dbReference type="ChEBI" id="CHEBI:147286"/>
        <dbReference type="ChEBI" id="CHEBI:195366"/>
        <dbReference type="EC" id="2.1.2.2"/>
    </reaction>
</comment>
<dbReference type="PANTHER" id="PTHR43369">
    <property type="entry name" value="PHOSPHORIBOSYLGLYCINAMIDE FORMYLTRANSFERASE"/>
    <property type="match status" value="1"/>
</dbReference>
<name>A0A939D952_CLOAM</name>
<keyword evidence="2 6" id="KW-0808">Transferase</keyword>
<keyword evidence="3 6" id="KW-0658">Purine biosynthesis</keyword>
<comment type="pathway">
    <text evidence="1 6">Purine metabolism; IMP biosynthesis via de novo pathway; N(2)-formyl-N(1)-(5-phospho-D-ribosyl)glycinamide from N(1)-(5-phospho-D-ribosyl)glycinamide (10-formyl THF route): step 1/1.</text>
</comment>
<feature type="binding site" evidence="6">
    <location>
        <begin position="12"/>
        <end position="14"/>
    </location>
    <ligand>
        <name>N(1)-(5-phospho-beta-D-ribosyl)glycinamide</name>
        <dbReference type="ChEBI" id="CHEBI:143788"/>
    </ligand>
</feature>
<evidence type="ECO:0000256" key="1">
    <source>
        <dbReference type="ARBA" id="ARBA00005054"/>
    </source>
</evidence>
<dbReference type="GO" id="GO:0005829">
    <property type="term" value="C:cytosol"/>
    <property type="evidence" value="ECO:0007669"/>
    <property type="project" value="TreeGrafter"/>
</dbReference>
<evidence type="ECO:0000313" key="8">
    <source>
        <dbReference type="EMBL" id="MBN7773048.1"/>
    </source>
</evidence>
<feature type="domain" description="Formyl transferase N-terminal" evidence="7">
    <location>
        <begin position="3"/>
        <end position="188"/>
    </location>
</feature>
<dbReference type="Gene3D" id="3.40.50.170">
    <property type="entry name" value="Formyl transferase, N-terminal domain"/>
    <property type="match status" value="1"/>
</dbReference>
<keyword evidence="9" id="KW-1185">Reference proteome</keyword>
<comment type="function">
    <text evidence="6">Catalyzes the transfer of a formyl group from 10-formyltetrahydrofolate to 5-phospho-ribosyl-glycinamide (GAR), producing 5-phospho-ribosyl-N-formylglycinamide (FGAR) and tetrahydrofolate.</text>
</comment>
<dbReference type="EMBL" id="JAFJZZ010000002">
    <property type="protein sequence ID" value="MBN7773048.1"/>
    <property type="molecule type" value="Genomic_DNA"/>
</dbReference>
<dbReference type="InterPro" id="IPR036477">
    <property type="entry name" value="Formyl_transf_N_sf"/>
</dbReference>
<evidence type="ECO:0000256" key="6">
    <source>
        <dbReference type="HAMAP-Rule" id="MF_01930"/>
    </source>
</evidence>
<proteinExistence type="inferred from homology"/>
<dbReference type="PANTHER" id="PTHR43369:SF2">
    <property type="entry name" value="PHOSPHORIBOSYLGLYCINAMIDE FORMYLTRANSFERASE"/>
    <property type="match status" value="1"/>
</dbReference>
<dbReference type="InterPro" id="IPR002376">
    <property type="entry name" value="Formyl_transf_N"/>
</dbReference>
<dbReference type="Pfam" id="PF00551">
    <property type="entry name" value="Formyl_trans_N"/>
    <property type="match status" value="1"/>
</dbReference>
<evidence type="ECO:0000256" key="5">
    <source>
        <dbReference type="ARBA" id="ARBA00047664"/>
    </source>
</evidence>
<feature type="binding site" evidence="6">
    <location>
        <position position="69"/>
    </location>
    <ligand>
        <name>(6R)-10-formyltetrahydrofolate</name>
        <dbReference type="ChEBI" id="CHEBI:195366"/>
    </ligand>
</feature>
<accession>A0A939D952</accession>
<dbReference type="Proteomes" id="UP000664545">
    <property type="component" value="Unassembled WGS sequence"/>
</dbReference>
<organism evidence="8 9">
    <name type="scientific">Clostridium aminobutyricum</name>
    <dbReference type="NCBI Taxonomy" id="33953"/>
    <lineage>
        <taxon>Bacteria</taxon>
        <taxon>Bacillati</taxon>
        <taxon>Bacillota</taxon>
        <taxon>Clostridia</taxon>
        <taxon>Eubacteriales</taxon>
        <taxon>Clostridiaceae</taxon>
        <taxon>Clostridium</taxon>
    </lineage>
</organism>
<dbReference type="GO" id="GO:0006189">
    <property type="term" value="P:'de novo' IMP biosynthetic process"/>
    <property type="evidence" value="ECO:0007669"/>
    <property type="project" value="UniProtKB-UniRule"/>
</dbReference>
<reference evidence="8" key="1">
    <citation type="submission" date="2021-02" db="EMBL/GenBank/DDBJ databases">
        <title>Abyssanaerobacter marinus gen.nov., sp., nov, anaerobic bacterium isolated from the Onnuri vent field of Indian Ocean and suggestion of Mogibacteriaceae fam. nov., and proposal of reclassification of ambiguous this family's genus member.</title>
        <authorList>
            <person name="Kim Y.J."/>
            <person name="Yang J.-A."/>
        </authorList>
    </citation>
    <scope>NUCLEOTIDE SEQUENCE</scope>
    <source>
        <strain evidence="8">DSM 2634</strain>
    </source>
</reference>
<dbReference type="EC" id="2.1.2.2" evidence="6"/>
<gene>
    <name evidence="6" type="primary">purN</name>
    <name evidence="8" type="ORF">JYB65_06720</name>
</gene>
<dbReference type="RefSeq" id="WP_206581890.1">
    <property type="nucleotide sequence ID" value="NZ_JAFJZZ010000002.1"/>
</dbReference>
<dbReference type="AlphaFoldDB" id="A0A939D952"/>
<feature type="active site" description="Proton donor" evidence="6">
    <location>
        <position position="110"/>
    </location>
</feature>
<dbReference type="CDD" id="cd08645">
    <property type="entry name" value="FMT_core_GART"/>
    <property type="match status" value="1"/>
</dbReference>
<comment type="caution">
    <text evidence="8">The sequence shown here is derived from an EMBL/GenBank/DDBJ whole genome shotgun (WGS) entry which is preliminary data.</text>
</comment>
<protein>
    <recommendedName>
        <fullName evidence="6">Phosphoribosylglycinamide formyltransferase</fullName>
        <ecNumber evidence="6">2.1.2.2</ecNumber>
    </recommendedName>
    <alternativeName>
        <fullName evidence="6">5'-phosphoribosylglycinamide transformylase</fullName>
    </alternativeName>
    <alternativeName>
        <fullName evidence="6">GAR transformylase</fullName>
        <shortName evidence="6">GART</shortName>
    </alternativeName>
</protein>
<feature type="binding site" evidence="6">
    <location>
        <position position="108"/>
    </location>
    <ligand>
        <name>(6R)-10-formyltetrahydrofolate</name>
        <dbReference type="ChEBI" id="CHEBI:195366"/>
    </ligand>
</feature>
<evidence type="ECO:0000259" key="7">
    <source>
        <dbReference type="Pfam" id="PF00551"/>
    </source>
</evidence>
<dbReference type="NCBIfam" id="TIGR00639">
    <property type="entry name" value="PurN"/>
    <property type="match status" value="1"/>
</dbReference>
<dbReference type="InterPro" id="IPR004607">
    <property type="entry name" value="GART"/>
</dbReference>
<feature type="site" description="Raises pKa of active site His" evidence="6">
    <location>
        <position position="151"/>
    </location>
</feature>
<sequence>MLRITVLVSGGGTNLQAIIDSIESGRIQGAQIGCIISSNPNAYALERAKKHRIRARVISKNEYPDMAARTEALLATLKQEETDLIVLAGYMSVLQPKLVQAYQGRIINIHPSLIPKFCGAGFYGKKVHQAVLDAGETESGATVHYVDEGVDTGEIIVQKKVPVLEGDTADTLAARVLEEEHQLLTQAINTVIEKMNH</sequence>
<comment type="similarity">
    <text evidence="4 6">Belongs to the GART family.</text>
</comment>
<evidence type="ECO:0000313" key="9">
    <source>
        <dbReference type="Proteomes" id="UP000664545"/>
    </source>
</evidence>